<name>A0A4R0YQA4_9GAMM</name>
<evidence type="ECO:0000256" key="1">
    <source>
        <dbReference type="ARBA" id="ARBA00004141"/>
    </source>
</evidence>
<dbReference type="AlphaFoldDB" id="A0A4R0YQA4"/>
<sequence length="138" mass="15175">MGTWTPALLVQRVALVLLCAAYLQGGIDKLWDFHGAVAETTHFGLPMPVLVTVLTIVIELGASVLIISGYQRWIGALVLAAFTLMATFLANRFWELPPSGRIPVANAFFEHLGLVGGFLLVAWHDLRERRAQLPFHPS</sequence>
<evidence type="ECO:0000256" key="5">
    <source>
        <dbReference type="SAM" id="Phobius"/>
    </source>
</evidence>
<feature type="transmembrane region" description="Helical" evidence="5">
    <location>
        <begin position="73"/>
        <end position="90"/>
    </location>
</feature>
<dbReference type="Proteomes" id="UP000291822">
    <property type="component" value="Unassembled WGS sequence"/>
</dbReference>
<evidence type="ECO:0000313" key="7">
    <source>
        <dbReference type="Proteomes" id="UP000291822"/>
    </source>
</evidence>
<evidence type="ECO:0000256" key="2">
    <source>
        <dbReference type="ARBA" id="ARBA00022692"/>
    </source>
</evidence>
<evidence type="ECO:0000256" key="3">
    <source>
        <dbReference type="ARBA" id="ARBA00022989"/>
    </source>
</evidence>
<keyword evidence="2 5" id="KW-0812">Transmembrane</keyword>
<keyword evidence="4 5" id="KW-0472">Membrane</keyword>
<feature type="transmembrane region" description="Helical" evidence="5">
    <location>
        <begin position="102"/>
        <end position="123"/>
    </location>
</feature>
<evidence type="ECO:0000256" key="4">
    <source>
        <dbReference type="ARBA" id="ARBA00023136"/>
    </source>
</evidence>
<reference evidence="6 7" key="1">
    <citation type="submission" date="2019-02" db="EMBL/GenBank/DDBJ databases">
        <title>Dyella amyloliquefaciens sp. nov., isolated from forest soil.</title>
        <authorList>
            <person name="Gao Z.-H."/>
            <person name="Qiu L.-H."/>
        </authorList>
    </citation>
    <scope>NUCLEOTIDE SEQUENCE [LARGE SCALE GENOMIC DNA]</scope>
    <source>
        <strain evidence="6 7">KACC 12747</strain>
    </source>
</reference>
<dbReference type="InterPro" id="IPR032808">
    <property type="entry name" value="DoxX"/>
</dbReference>
<dbReference type="Pfam" id="PF07681">
    <property type="entry name" value="DoxX"/>
    <property type="match status" value="1"/>
</dbReference>
<organism evidence="6 7">
    <name type="scientific">Dyella soli</name>
    <dbReference type="NCBI Taxonomy" id="522319"/>
    <lineage>
        <taxon>Bacteria</taxon>
        <taxon>Pseudomonadati</taxon>
        <taxon>Pseudomonadota</taxon>
        <taxon>Gammaproteobacteria</taxon>
        <taxon>Lysobacterales</taxon>
        <taxon>Rhodanobacteraceae</taxon>
        <taxon>Dyella</taxon>
    </lineage>
</organism>
<keyword evidence="3 5" id="KW-1133">Transmembrane helix</keyword>
<feature type="transmembrane region" description="Helical" evidence="5">
    <location>
        <begin position="47"/>
        <end position="66"/>
    </location>
</feature>
<dbReference type="RefSeq" id="WP_131407767.1">
    <property type="nucleotide sequence ID" value="NZ_SJTG01000002.1"/>
</dbReference>
<accession>A0A4R0YQA4</accession>
<proteinExistence type="predicted"/>
<comment type="subcellular location">
    <subcellularLocation>
        <location evidence="1">Membrane</location>
        <topology evidence="1">Multi-pass membrane protein</topology>
    </subcellularLocation>
</comment>
<dbReference type="GO" id="GO:0016020">
    <property type="term" value="C:membrane"/>
    <property type="evidence" value="ECO:0007669"/>
    <property type="project" value="UniProtKB-SubCell"/>
</dbReference>
<keyword evidence="7" id="KW-1185">Reference proteome</keyword>
<protein>
    <submittedName>
        <fullName evidence="6">DoxX family protein</fullName>
    </submittedName>
</protein>
<evidence type="ECO:0000313" key="6">
    <source>
        <dbReference type="EMBL" id="TCI10085.1"/>
    </source>
</evidence>
<dbReference type="EMBL" id="SJTG01000002">
    <property type="protein sequence ID" value="TCI10085.1"/>
    <property type="molecule type" value="Genomic_DNA"/>
</dbReference>
<gene>
    <name evidence="6" type="ORF">EZM97_14235</name>
</gene>
<comment type="caution">
    <text evidence="6">The sequence shown here is derived from an EMBL/GenBank/DDBJ whole genome shotgun (WGS) entry which is preliminary data.</text>
</comment>